<evidence type="ECO:0000256" key="5">
    <source>
        <dbReference type="ARBA" id="ARBA00022884"/>
    </source>
</evidence>
<sequence length="64" mass="6991">MRNTVKRRLRHLVATRLDSLPIGTTIVVRALPAAALAAYSQLELDLDAALAAAQRPRKSDRAAR</sequence>
<keyword evidence="2" id="KW-0540">Nuclease</keyword>
<accession>A0A841BV29</accession>
<dbReference type="AlphaFoldDB" id="A0A841BV29"/>
<evidence type="ECO:0000313" key="6">
    <source>
        <dbReference type="EMBL" id="MBB5871019.1"/>
    </source>
</evidence>
<keyword evidence="3" id="KW-0255">Endonuclease</keyword>
<name>A0A841BV29_9ACTN</name>
<dbReference type="GO" id="GO:0000049">
    <property type="term" value="F:tRNA binding"/>
    <property type="evidence" value="ECO:0007669"/>
    <property type="project" value="InterPro"/>
</dbReference>
<dbReference type="EMBL" id="JACHMN010000002">
    <property type="protein sequence ID" value="MBB5871019.1"/>
    <property type="molecule type" value="Genomic_DNA"/>
</dbReference>
<evidence type="ECO:0000256" key="1">
    <source>
        <dbReference type="ARBA" id="ARBA00022694"/>
    </source>
</evidence>
<dbReference type="GO" id="GO:0004526">
    <property type="term" value="F:ribonuclease P activity"/>
    <property type="evidence" value="ECO:0007669"/>
    <property type="project" value="UniProtKB-EC"/>
</dbReference>
<dbReference type="InterPro" id="IPR014721">
    <property type="entry name" value="Ribsml_uS5_D2-typ_fold_subgr"/>
</dbReference>
<dbReference type="GO" id="GO:0008033">
    <property type="term" value="P:tRNA processing"/>
    <property type="evidence" value="ECO:0007669"/>
    <property type="project" value="UniProtKB-KW"/>
</dbReference>
<proteinExistence type="predicted"/>
<protein>
    <submittedName>
        <fullName evidence="6">Ribonuclease P protein component</fullName>
        <ecNumber evidence="6">3.1.26.5</ecNumber>
    </submittedName>
</protein>
<comment type="caution">
    <text evidence="6">The sequence shown here is derived from an EMBL/GenBank/DDBJ whole genome shotgun (WGS) entry which is preliminary data.</text>
</comment>
<keyword evidence="7" id="KW-1185">Reference proteome</keyword>
<dbReference type="InterPro" id="IPR000100">
    <property type="entry name" value="RNase_P"/>
</dbReference>
<reference evidence="6 7" key="1">
    <citation type="submission" date="2020-08" db="EMBL/GenBank/DDBJ databases">
        <title>Sequencing the genomes of 1000 actinobacteria strains.</title>
        <authorList>
            <person name="Klenk H.-P."/>
        </authorList>
    </citation>
    <scope>NUCLEOTIDE SEQUENCE [LARGE SCALE GENOMIC DNA]</scope>
    <source>
        <strain evidence="6 7">DSM 45362</strain>
    </source>
</reference>
<gene>
    <name evidence="6" type="ORF">F4553_004398</name>
</gene>
<dbReference type="SUPFAM" id="SSF54211">
    <property type="entry name" value="Ribosomal protein S5 domain 2-like"/>
    <property type="match status" value="1"/>
</dbReference>
<evidence type="ECO:0000256" key="4">
    <source>
        <dbReference type="ARBA" id="ARBA00022801"/>
    </source>
</evidence>
<keyword evidence="1" id="KW-0819">tRNA processing</keyword>
<dbReference type="EC" id="3.1.26.5" evidence="6"/>
<dbReference type="Proteomes" id="UP000587527">
    <property type="component" value="Unassembled WGS sequence"/>
</dbReference>
<dbReference type="Gene3D" id="3.30.230.10">
    <property type="match status" value="1"/>
</dbReference>
<dbReference type="InterPro" id="IPR020568">
    <property type="entry name" value="Ribosomal_Su5_D2-typ_SF"/>
</dbReference>
<evidence type="ECO:0000313" key="7">
    <source>
        <dbReference type="Proteomes" id="UP000587527"/>
    </source>
</evidence>
<dbReference type="Pfam" id="PF00825">
    <property type="entry name" value="Ribonuclease_P"/>
    <property type="match status" value="1"/>
</dbReference>
<organism evidence="6 7">
    <name type="scientific">Allocatelliglobosispora scoriae</name>
    <dbReference type="NCBI Taxonomy" id="643052"/>
    <lineage>
        <taxon>Bacteria</taxon>
        <taxon>Bacillati</taxon>
        <taxon>Actinomycetota</taxon>
        <taxon>Actinomycetes</taxon>
        <taxon>Micromonosporales</taxon>
        <taxon>Micromonosporaceae</taxon>
        <taxon>Allocatelliglobosispora</taxon>
    </lineage>
</organism>
<keyword evidence="5" id="KW-0694">RNA-binding</keyword>
<keyword evidence="4 6" id="KW-0378">Hydrolase</keyword>
<evidence type="ECO:0000256" key="3">
    <source>
        <dbReference type="ARBA" id="ARBA00022759"/>
    </source>
</evidence>
<evidence type="ECO:0000256" key="2">
    <source>
        <dbReference type="ARBA" id="ARBA00022722"/>
    </source>
</evidence>